<gene>
    <name evidence="1" type="ORF">SARC_07401</name>
</gene>
<name>A0A0L0FTU3_9EUKA</name>
<dbReference type="GeneID" id="25907905"/>
<protein>
    <submittedName>
        <fullName evidence="1">Uncharacterized protein</fullName>
    </submittedName>
</protein>
<evidence type="ECO:0000313" key="1">
    <source>
        <dbReference type="EMBL" id="KNC80237.1"/>
    </source>
</evidence>
<reference evidence="1 2" key="1">
    <citation type="submission" date="2011-02" db="EMBL/GenBank/DDBJ databases">
        <title>The Genome Sequence of Sphaeroforma arctica JP610.</title>
        <authorList>
            <consortium name="The Broad Institute Genome Sequencing Platform"/>
            <person name="Russ C."/>
            <person name="Cuomo C."/>
            <person name="Young S.K."/>
            <person name="Zeng Q."/>
            <person name="Gargeya S."/>
            <person name="Alvarado L."/>
            <person name="Berlin A."/>
            <person name="Chapman S.B."/>
            <person name="Chen Z."/>
            <person name="Freedman E."/>
            <person name="Gellesch M."/>
            <person name="Goldberg J."/>
            <person name="Griggs A."/>
            <person name="Gujja S."/>
            <person name="Heilman E."/>
            <person name="Heiman D."/>
            <person name="Howarth C."/>
            <person name="Mehta T."/>
            <person name="Neiman D."/>
            <person name="Pearson M."/>
            <person name="Roberts A."/>
            <person name="Saif S."/>
            <person name="Shea T."/>
            <person name="Shenoy N."/>
            <person name="Sisk P."/>
            <person name="Stolte C."/>
            <person name="Sykes S."/>
            <person name="White J."/>
            <person name="Yandava C."/>
            <person name="Burger G."/>
            <person name="Gray M.W."/>
            <person name="Holland P.W.H."/>
            <person name="King N."/>
            <person name="Lang F.B.F."/>
            <person name="Roger A.J."/>
            <person name="Ruiz-Trillo I."/>
            <person name="Haas B."/>
            <person name="Nusbaum C."/>
            <person name="Birren B."/>
        </authorList>
    </citation>
    <scope>NUCLEOTIDE SEQUENCE [LARGE SCALE GENOMIC DNA]</scope>
    <source>
        <strain evidence="1 2">JP610</strain>
    </source>
</reference>
<dbReference type="EMBL" id="KQ242179">
    <property type="protein sequence ID" value="KNC80237.1"/>
    <property type="molecule type" value="Genomic_DNA"/>
</dbReference>
<accession>A0A0L0FTU3</accession>
<sequence>MPTSVTMPATWTADETAWLQGTCAQRQTITAADRLQKEFSDTYTPLVRDNETLFNGKVRTFAAYQLAAGLVSSRAFRVDDESEDSEMLPLADMYVVGKCGTNQYL</sequence>
<proteinExistence type="predicted"/>
<dbReference type="InterPro" id="IPR046341">
    <property type="entry name" value="SET_dom_sf"/>
</dbReference>
<dbReference type="AlphaFoldDB" id="A0A0L0FTU3"/>
<dbReference type="Proteomes" id="UP000054560">
    <property type="component" value="Unassembled WGS sequence"/>
</dbReference>
<keyword evidence="2" id="KW-1185">Reference proteome</keyword>
<dbReference type="SUPFAM" id="SSF82199">
    <property type="entry name" value="SET domain"/>
    <property type="match status" value="1"/>
</dbReference>
<evidence type="ECO:0000313" key="2">
    <source>
        <dbReference type="Proteomes" id="UP000054560"/>
    </source>
</evidence>
<organism evidence="1 2">
    <name type="scientific">Sphaeroforma arctica JP610</name>
    <dbReference type="NCBI Taxonomy" id="667725"/>
    <lineage>
        <taxon>Eukaryota</taxon>
        <taxon>Ichthyosporea</taxon>
        <taxon>Ichthyophonida</taxon>
        <taxon>Sphaeroforma</taxon>
    </lineage>
</organism>
<dbReference type="Gene3D" id="3.90.1410.10">
    <property type="entry name" value="set domain protein methyltransferase, domain 1"/>
    <property type="match status" value="1"/>
</dbReference>
<dbReference type="RefSeq" id="XP_014154139.1">
    <property type="nucleotide sequence ID" value="XM_014298664.1"/>
</dbReference>
<dbReference type="OrthoDB" id="441812at2759"/>